<dbReference type="AlphaFoldDB" id="A0A5C3NFW5"/>
<keyword evidence="1 2" id="KW-0694">RNA-binding</keyword>
<evidence type="ECO:0000313" key="6">
    <source>
        <dbReference type="Proteomes" id="UP000305948"/>
    </source>
</evidence>
<evidence type="ECO:0000256" key="1">
    <source>
        <dbReference type="ARBA" id="ARBA00022884"/>
    </source>
</evidence>
<dbReference type="PANTHER" id="PTHR10501">
    <property type="entry name" value="U1 SMALL NUCLEAR RIBONUCLEOPROTEIN A/U2 SMALL NUCLEAR RIBONUCLEOPROTEIN B"/>
    <property type="match status" value="1"/>
</dbReference>
<feature type="compositionally biased region" description="Polar residues" evidence="3">
    <location>
        <begin position="1"/>
        <end position="11"/>
    </location>
</feature>
<feature type="compositionally biased region" description="Low complexity" evidence="3">
    <location>
        <begin position="658"/>
        <end position="667"/>
    </location>
</feature>
<feature type="compositionally biased region" description="Basic and acidic residues" evidence="3">
    <location>
        <begin position="896"/>
        <end position="905"/>
    </location>
</feature>
<dbReference type="SUPFAM" id="SSF54928">
    <property type="entry name" value="RNA-binding domain, RBD"/>
    <property type="match status" value="2"/>
</dbReference>
<feature type="compositionally biased region" description="Polar residues" evidence="3">
    <location>
        <begin position="907"/>
        <end position="917"/>
    </location>
</feature>
<dbReference type="SMART" id="SM00360">
    <property type="entry name" value="RRM"/>
    <property type="match status" value="2"/>
</dbReference>
<sequence length="998" mass="106363">MSSQLQQQSRPHSPDMLPTHLTSPITRDPYAAQSAPSNNSQSLYSSFQLPSDLTPTPIDHDEVKRLKANGFSNGPYPAPVGFGAFSNNRSRNPSMVPAPAGAFQDPVLNQSYPSAADIFAPTQPSLQGHMSPTQNPLPLGLDTLQHHSRGIDYHGSQLASPTFSGVNPKSTFNNVDPFGTSSTLLQSHQVGKAGLVPNAQVPPQPSHVHSQHQHNAYHAAPQMSYTNGMNMQSQTPFGPHLPANGMTAPTAPVTSGPSMNHVNGSNVSGTSQEEISTIFVVGFPDDMSEREFQNMFTFCNGFEAATLKIPNKESTAYGSGNAISRGGNLQYQTSYAAQNDPYNLVTVNQGGVVVDGGRDGTTSSWPAAIPDDNHFVHNAPAQPPRKQIIGFAKFRTREEALAARDQLQGRRVDIEKGAVLKAEMAKKNLHTKRGVGPLGGAPSNAGPGERSGAGDGVGYGDQLGPRERDTYAAMGLRRESRFHGAERDDEDRHRTREREMSLSGGLGPLGTRGPRERAEEDERERERRRKDARLRSTNTNAFDAFHSVPAGRLVPGAEVNGFGLHSQASMPNLSGYENLASAAGPGPWGNAGVYRKQSVPILTNAPIRPPSAGPLSSGTDPSHPFSAGPLSASSVMSDQDLPNSMPNSAGALSPPMGSSTLPSHPSLPSRPRPYSPSTDSQGQPQTFGMVAQMASSSLPPSSASSMSGSQVSDGELSRSMAGLTMTTSQGSMSPQLPSPASGASSGTRGNPGDQNPPINTLYVGNLPTSPMPTGYPPNFLEESLRELFSRRPGYRKLCFRQKSNGPMCFVEFEDVHYATKALSELYGHALGGLVKGGGIRLSYSKNPLGVRTSAIMNGSHQHQQQAGAGQYPSQVPSAFAEPFQPRQPQPTYIDSDLNRTIRRDTSGLASPTYHYNASSPPRFFSPSPPSQFDPQVTVPAYPRGNAQGYTSSTFSPFALSPSPHPIPEQSSAETQHEHFPHALSHQTSSSNLEAARVG</sequence>
<dbReference type="PROSITE" id="PS50102">
    <property type="entry name" value="RRM"/>
    <property type="match status" value="1"/>
</dbReference>
<dbReference type="InterPro" id="IPR000504">
    <property type="entry name" value="RRM_dom"/>
</dbReference>
<accession>A0A5C3NFW5</accession>
<dbReference type="Proteomes" id="UP000305948">
    <property type="component" value="Unassembled WGS sequence"/>
</dbReference>
<dbReference type="FunFam" id="3.30.70.330:FF:000428">
    <property type="entry name" value="Related to WHI3-involved in regulation of cell size"/>
    <property type="match status" value="1"/>
</dbReference>
<dbReference type="STRING" id="5364.A0A5C3NFW5"/>
<name>A0A5C3NFW5_9AGAM</name>
<evidence type="ECO:0000256" key="3">
    <source>
        <dbReference type="SAM" id="MobiDB-lite"/>
    </source>
</evidence>
<organism evidence="5 6">
    <name type="scientific">Heliocybe sulcata</name>
    <dbReference type="NCBI Taxonomy" id="5364"/>
    <lineage>
        <taxon>Eukaryota</taxon>
        <taxon>Fungi</taxon>
        <taxon>Dikarya</taxon>
        <taxon>Basidiomycota</taxon>
        <taxon>Agaricomycotina</taxon>
        <taxon>Agaricomycetes</taxon>
        <taxon>Gloeophyllales</taxon>
        <taxon>Gloeophyllaceae</taxon>
        <taxon>Heliocybe</taxon>
    </lineage>
</organism>
<feature type="compositionally biased region" description="Polar residues" evidence="3">
    <location>
        <begin position="631"/>
        <end position="647"/>
    </location>
</feature>
<dbReference type="GO" id="GO:0003723">
    <property type="term" value="F:RNA binding"/>
    <property type="evidence" value="ECO:0007669"/>
    <property type="project" value="UniProtKB-UniRule"/>
</dbReference>
<dbReference type="InterPro" id="IPR012677">
    <property type="entry name" value="Nucleotide-bd_a/b_plait_sf"/>
</dbReference>
<dbReference type="EMBL" id="ML213504">
    <property type="protein sequence ID" value="TFK55366.1"/>
    <property type="molecule type" value="Genomic_DNA"/>
</dbReference>
<feature type="region of interest" description="Disordered" evidence="3">
    <location>
        <begin position="1"/>
        <end position="59"/>
    </location>
</feature>
<protein>
    <recommendedName>
        <fullName evidence="4">RRM domain-containing protein</fullName>
    </recommendedName>
</protein>
<dbReference type="OrthoDB" id="431169at2759"/>
<feature type="compositionally biased region" description="Polar residues" evidence="3">
    <location>
        <begin position="724"/>
        <end position="735"/>
    </location>
</feature>
<feature type="compositionally biased region" description="Gly residues" evidence="3">
    <location>
        <begin position="449"/>
        <end position="461"/>
    </location>
</feature>
<dbReference type="Gene3D" id="3.30.70.330">
    <property type="match status" value="2"/>
</dbReference>
<feature type="region of interest" description="Disordered" evidence="3">
    <location>
        <begin position="428"/>
        <end position="535"/>
    </location>
</feature>
<gene>
    <name evidence="5" type="ORF">OE88DRAFT_1641301</name>
</gene>
<proteinExistence type="predicted"/>
<feature type="domain" description="RRM" evidence="4">
    <location>
        <begin position="759"/>
        <end position="846"/>
    </location>
</feature>
<feature type="region of interest" description="Disordered" evidence="3">
    <location>
        <begin position="858"/>
        <end position="998"/>
    </location>
</feature>
<evidence type="ECO:0000259" key="4">
    <source>
        <dbReference type="PROSITE" id="PS50102"/>
    </source>
</evidence>
<feature type="compositionally biased region" description="Polar residues" evidence="3">
    <location>
        <begin position="43"/>
        <end position="54"/>
    </location>
</feature>
<dbReference type="InterPro" id="IPR035979">
    <property type="entry name" value="RBD_domain_sf"/>
</dbReference>
<feature type="compositionally biased region" description="Low complexity" evidence="3">
    <location>
        <begin position="31"/>
        <end position="42"/>
    </location>
</feature>
<feature type="compositionally biased region" description="Basic and acidic residues" evidence="3">
    <location>
        <begin position="464"/>
        <end position="500"/>
    </location>
</feature>
<evidence type="ECO:0000256" key="2">
    <source>
        <dbReference type="PROSITE-ProRule" id="PRU00176"/>
    </source>
</evidence>
<reference evidence="5 6" key="1">
    <citation type="journal article" date="2019" name="Nat. Ecol. Evol.">
        <title>Megaphylogeny resolves global patterns of mushroom evolution.</title>
        <authorList>
            <person name="Varga T."/>
            <person name="Krizsan K."/>
            <person name="Foldi C."/>
            <person name="Dima B."/>
            <person name="Sanchez-Garcia M."/>
            <person name="Sanchez-Ramirez S."/>
            <person name="Szollosi G.J."/>
            <person name="Szarkandi J.G."/>
            <person name="Papp V."/>
            <person name="Albert L."/>
            <person name="Andreopoulos W."/>
            <person name="Angelini C."/>
            <person name="Antonin V."/>
            <person name="Barry K.W."/>
            <person name="Bougher N.L."/>
            <person name="Buchanan P."/>
            <person name="Buyck B."/>
            <person name="Bense V."/>
            <person name="Catcheside P."/>
            <person name="Chovatia M."/>
            <person name="Cooper J."/>
            <person name="Damon W."/>
            <person name="Desjardin D."/>
            <person name="Finy P."/>
            <person name="Geml J."/>
            <person name="Haridas S."/>
            <person name="Hughes K."/>
            <person name="Justo A."/>
            <person name="Karasinski D."/>
            <person name="Kautmanova I."/>
            <person name="Kiss B."/>
            <person name="Kocsube S."/>
            <person name="Kotiranta H."/>
            <person name="LaButti K.M."/>
            <person name="Lechner B.E."/>
            <person name="Liimatainen K."/>
            <person name="Lipzen A."/>
            <person name="Lukacs Z."/>
            <person name="Mihaltcheva S."/>
            <person name="Morgado L.N."/>
            <person name="Niskanen T."/>
            <person name="Noordeloos M.E."/>
            <person name="Ohm R.A."/>
            <person name="Ortiz-Santana B."/>
            <person name="Ovrebo C."/>
            <person name="Racz N."/>
            <person name="Riley R."/>
            <person name="Savchenko A."/>
            <person name="Shiryaev A."/>
            <person name="Soop K."/>
            <person name="Spirin V."/>
            <person name="Szebenyi C."/>
            <person name="Tomsovsky M."/>
            <person name="Tulloss R.E."/>
            <person name="Uehling J."/>
            <person name="Grigoriev I.V."/>
            <person name="Vagvolgyi C."/>
            <person name="Papp T."/>
            <person name="Martin F.M."/>
            <person name="Miettinen O."/>
            <person name="Hibbett D.S."/>
            <person name="Nagy L.G."/>
        </authorList>
    </citation>
    <scope>NUCLEOTIDE SEQUENCE [LARGE SCALE GENOMIC DNA]</scope>
    <source>
        <strain evidence="5 6">OMC1185</strain>
    </source>
</reference>
<feature type="region of interest" description="Disordered" evidence="3">
    <location>
        <begin position="604"/>
        <end position="760"/>
    </location>
</feature>
<keyword evidence="6" id="KW-1185">Reference proteome</keyword>
<feature type="compositionally biased region" description="Polar residues" evidence="3">
    <location>
        <begin position="741"/>
        <end position="758"/>
    </location>
</feature>
<feature type="compositionally biased region" description="Low complexity" evidence="3">
    <location>
        <begin position="860"/>
        <end position="870"/>
    </location>
</feature>
<dbReference type="Pfam" id="PF00076">
    <property type="entry name" value="RRM_1"/>
    <property type="match status" value="1"/>
</dbReference>
<evidence type="ECO:0000313" key="5">
    <source>
        <dbReference type="EMBL" id="TFK55366.1"/>
    </source>
</evidence>
<feature type="compositionally biased region" description="Low complexity" evidence="3">
    <location>
        <begin position="692"/>
        <end position="712"/>
    </location>
</feature>